<name>Q0KIV8_SOLDE</name>
<feature type="region of interest" description="Disordered" evidence="1">
    <location>
        <begin position="1"/>
        <end position="59"/>
    </location>
</feature>
<evidence type="ECO:0000256" key="1">
    <source>
        <dbReference type="SAM" id="MobiDB-lite"/>
    </source>
</evidence>
<dbReference type="AlphaFoldDB" id="Q0KIV8"/>
<proteinExistence type="predicted"/>
<reference evidence="2" key="3">
    <citation type="submission" date="2004-06" db="EMBL/GenBank/DDBJ databases">
        <authorList>
            <person name="Buell R."/>
        </authorList>
    </citation>
    <scope>NUCLEOTIDE SEQUENCE</scope>
</reference>
<gene>
    <name evidence="2" type="ORF">SDM1_19t00020</name>
</gene>
<reference evidence="2" key="4">
    <citation type="submission" date="2006-08" db="EMBL/GenBank/DDBJ databases">
        <authorList>
            <person name="Childs K."/>
        </authorList>
    </citation>
    <scope>NUCLEOTIDE SEQUENCE</scope>
</reference>
<accession>Q0KIV8</accession>
<reference evidence="2" key="1">
    <citation type="submission" date="2002-11" db="EMBL/GenBank/DDBJ databases">
        <authorList>
            <person name="Buell R."/>
            <person name="Liu J."/>
            <person name="Childs K."/>
            <person name="Zaborsky J."/>
            <person name="Tallon L."/>
            <person name="Wirtz U."/>
            <person name="Wei F."/>
            <person name="Kuang H."/>
            <person name="Zhang P."/>
            <person name="Marano M."/>
            <person name="Baker B."/>
        </authorList>
    </citation>
    <scope>NUCLEOTIDE SEQUENCE</scope>
</reference>
<reference evidence="2" key="2">
    <citation type="submission" date="2002-11" db="EMBL/GenBank/DDBJ databases">
        <authorList>
            <person name="Ronning C.M."/>
        </authorList>
    </citation>
    <scope>NUCLEOTIDE SEQUENCE</scope>
</reference>
<evidence type="ECO:0000313" key="2">
    <source>
        <dbReference type="EMBL" id="ABI34269.1"/>
    </source>
</evidence>
<feature type="compositionally biased region" description="Basic and acidic residues" evidence="1">
    <location>
        <begin position="47"/>
        <end position="59"/>
    </location>
</feature>
<feature type="compositionally biased region" description="Basic and acidic residues" evidence="1">
    <location>
        <begin position="21"/>
        <end position="34"/>
    </location>
</feature>
<sequence>MIEKINKKARKRKTHNSIFSPEKEKSPEEFPAAERDDELGSSTNTLNRERGEQDEEESKRDLLFQIHMRVVSEIEERRASRGEFRISSTWVHYYKKEKKCIR</sequence>
<dbReference type="EMBL" id="AC136471">
    <property type="protein sequence ID" value="ABI34269.1"/>
    <property type="molecule type" value="Genomic_DNA"/>
</dbReference>
<protein>
    <submittedName>
        <fullName evidence="2">Uncharacterized protein</fullName>
    </submittedName>
</protein>
<organism evidence="2">
    <name type="scientific">Solanum demissum</name>
    <name type="common">Wild potato</name>
    <dbReference type="NCBI Taxonomy" id="50514"/>
    <lineage>
        <taxon>Eukaryota</taxon>
        <taxon>Viridiplantae</taxon>
        <taxon>Streptophyta</taxon>
        <taxon>Embryophyta</taxon>
        <taxon>Tracheophyta</taxon>
        <taxon>Spermatophyta</taxon>
        <taxon>Magnoliopsida</taxon>
        <taxon>eudicotyledons</taxon>
        <taxon>Gunneridae</taxon>
        <taxon>Pentapetalae</taxon>
        <taxon>asterids</taxon>
        <taxon>lamiids</taxon>
        <taxon>Solanales</taxon>
        <taxon>Solanaceae</taxon>
        <taxon>Solanoideae</taxon>
        <taxon>Solaneae</taxon>
        <taxon>Solanum</taxon>
    </lineage>
</organism>